<organism evidence="3 4">
    <name type="scientific">Littorina saxatilis</name>
    <dbReference type="NCBI Taxonomy" id="31220"/>
    <lineage>
        <taxon>Eukaryota</taxon>
        <taxon>Metazoa</taxon>
        <taxon>Spiralia</taxon>
        <taxon>Lophotrochozoa</taxon>
        <taxon>Mollusca</taxon>
        <taxon>Gastropoda</taxon>
        <taxon>Caenogastropoda</taxon>
        <taxon>Littorinimorpha</taxon>
        <taxon>Littorinoidea</taxon>
        <taxon>Littorinidae</taxon>
        <taxon>Littorina</taxon>
    </lineage>
</organism>
<feature type="region of interest" description="Disordered" evidence="2">
    <location>
        <begin position="376"/>
        <end position="409"/>
    </location>
</feature>
<evidence type="ECO:0000313" key="4">
    <source>
        <dbReference type="Proteomes" id="UP001374579"/>
    </source>
</evidence>
<sequence>MTSKVFLSRNGFCKPAHRSSFSSGKISLLSVTDLIMRAWATLFMYITALPVATQGVDVNQTCEPFVENSVSRCTCAINTKAVSGVGSSRCTSTVRYVELVFSGGLGPPRVFCEFSDYYLGLVQSTIKDSSFLSCGKVNDGNPEVVTLELKLLSHEPALRGSDFKCDLNCGCGIGSSCLNTTQSGIPIQYSPDCAPGITGAKCNLTCHPNCVGGVCGRADGNCTIPNCLPGEYGTMCNLTCKPDCNGGVCGREDGNCINCLPGKYGTLCNLTCHPNCMGGLCGRQEGNCINCKSGGKYGAWCNLTCPSDCEGRVCGREEGNCTLIPPPEEKKDNTLAIALGVGIPGLVALLSWLCWCCSNTSTALSILEVLGCGSAERHSDKSSESNESDQDKISQGGSSEDVSRNSDGD</sequence>
<keyword evidence="1" id="KW-0245">EGF-like domain</keyword>
<dbReference type="PANTHER" id="PTHR24043:SF8">
    <property type="entry name" value="EGF-LIKE DOMAIN-CONTAINING PROTEIN"/>
    <property type="match status" value="1"/>
</dbReference>
<protein>
    <submittedName>
        <fullName evidence="3">Uncharacterized protein</fullName>
    </submittedName>
</protein>
<reference evidence="3 4" key="1">
    <citation type="submission" date="2024-02" db="EMBL/GenBank/DDBJ databases">
        <title>Chromosome-scale genome assembly of the rough periwinkle Littorina saxatilis.</title>
        <authorList>
            <person name="De Jode A."/>
            <person name="Faria R."/>
            <person name="Formenti G."/>
            <person name="Sims Y."/>
            <person name="Smith T.P."/>
            <person name="Tracey A."/>
            <person name="Wood J.M.D."/>
            <person name="Zagrodzka Z.B."/>
            <person name="Johannesson K."/>
            <person name="Butlin R.K."/>
            <person name="Leder E.H."/>
        </authorList>
    </citation>
    <scope>NUCLEOTIDE SEQUENCE [LARGE SCALE GENOMIC DNA]</scope>
    <source>
        <strain evidence="3">Snail1</strain>
        <tissue evidence="3">Muscle</tissue>
    </source>
</reference>
<accession>A0AAN9BKA0</accession>
<gene>
    <name evidence="3" type="ORF">V1264_017913</name>
</gene>
<comment type="caution">
    <text evidence="3">The sequence shown here is derived from an EMBL/GenBank/DDBJ whole genome shotgun (WGS) entry which is preliminary data.</text>
</comment>
<dbReference type="InterPro" id="IPR042635">
    <property type="entry name" value="MEGF10/SREC1/2-like"/>
</dbReference>
<name>A0AAN9BKA0_9CAEN</name>
<evidence type="ECO:0000313" key="3">
    <source>
        <dbReference type="EMBL" id="KAK7106686.1"/>
    </source>
</evidence>
<dbReference type="Proteomes" id="UP001374579">
    <property type="component" value="Unassembled WGS sequence"/>
</dbReference>
<evidence type="ECO:0000256" key="2">
    <source>
        <dbReference type="SAM" id="MobiDB-lite"/>
    </source>
</evidence>
<proteinExistence type="predicted"/>
<keyword evidence="4" id="KW-1185">Reference proteome</keyword>
<dbReference type="EMBL" id="JBAMIC010000007">
    <property type="protein sequence ID" value="KAK7106686.1"/>
    <property type="molecule type" value="Genomic_DNA"/>
</dbReference>
<dbReference type="GO" id="GO:0005044">
    <property type="term" value="F:scavenger receptor activity"/>
    <property type="evidence" value="ECO:0007669"/>
    <property type="project" value="InterPro"/>
</dbReference>
<dbReference type="AlphaFoldDB" id="A0AAN9BKA0"/>
<dbReference type="PANTHER" id="PTHR24043">
    <property type="entry name" value="SCAVENGER RECEPTOR CLASS F"/>
    <property type="match status" value="1"/>
</dbReference>
<feature type="compositionally biased region" description="Basic and acidic residues" evidence="2">
    <location>
        <begin position="376"/>
        <end position="392"/>
    </location>
</feature>
<evidence type="ECO:0000256" key="1">
    <source>
        <dbReference type="ARBA" id="ARBA00022536"/>
    </source>
</evidence>